<reference evidence="1 2" key="1">
    <citation type="submission" date="2017-10" db="EMBL/GenBank/DDBJ databases">
        <title>Streptomyces alboflavus Genome sequencing and assembly.</title>
        <authorList>
            <person name="Wang Y."/>
            <person name="Du B."/>
            <person name="Ding Y."/>
            <person name="Liu H."/>
            <person name="Hou Q."/>
            <person name="Liu K."/>
            <person name="Wang C."/>
            <person name="Yao L."/>
        </authorList>
    </citation>
    <scope>NUCLEOTIDE SEQUENCE [LARGE SCALE GENOMIC DNA]</scope>
    <source>
        <strain evidence="1 2">MDJK44</strain>
        <plasmid evidence="2">Plasmid pmdjk44.1</plasmid>
    </source>
</reference>
<dbReference type="KEGG" id="salf:SMD44_p10199"/>
<gene>
    <name evidence="1" type="ORF">SMD44_p10199</name>
</gene>
<evidence type="ECO:0000313" key="2">
    <source>
        <dbReference type="Proteomes" id="UP000195880"/>
    </source>
</evidence>
<name>A0A291W3V7_9ACTN</name>
<evidence type="ECO:0000313" key="1">
    <source>
        <dbReference type="EMBL" id="ATM24698.1"/>
    </source>
</evidence>
<organism evidence="1 2">
    <name type="scientific">Streptomyces alboflavus</name>
    <dbReference type="NCBI Taxonomy" id="67267"/>
    <lineage>
        <taxon>Bacteria</taxon>
        <taxon>Bacillati</taxon>
        <taxon>Actinomycetota</taxon>
        <taxon>Actinomycetes</taxon>
        <taxon>Kitasatosporales</taxon>
        <taxon>Streptomycetaceae</taxon>
        <taxon>Streptomyces</taxon>
    </lineage>
</organism>
<keyword evidence="2" id="KW-1185">Reference proteome</keyword>
<dbReference type="EMBL" id="CP023976">
    <property type="protein sequence ID" value="ATM24698.1"/>
    <property type="molecule type" value="Genomic_DNA"/>
</dbReference>
<accession>A0A291W3V7</accession>
<keyword evidence="1" id="KW-0614">Plasmid</keyword>
<dbReference type="Proteomes" id="UP000195880">
    <property type="component" value="Plasmid pMDJK44.1"/>
</dbReference>
<protein>
    <submittedName>
        <fullName evidence="1">Uncharacterized protein</fullName>
    </submittedName>
</protein>
<geneLocation type="plasmid" evidence="2">
    <name>pmdjk44.1</name>
</geneLocation>
<dbReference type="AlphaFoldDB" id="A0A291W3V7"/>
<proteinExistence type="predicted"/>
<sequence length="126" mass="13814">MPTSIDTAVHFHPSGTPGRLCNKHNRQILAVATAQVARLRGYDQTLSDEEIMECIQVVKGGRYRYQPQPATFEAVRSALRAPLATADTAEDIKERVFTGAVDQGHPVLVQDAEGHEYYVIAIPATP</sequence>
<dbReference type="OrthoDB" id="3854729at2"/>
<dbReference type="RefSeq" id="WP_100112513.1">
    <property type="nucleotide sequence ID" value="NZ_CP023976.1"/>
</dbReference>